<protein>
    <recommendedName>
        <fullName evidence="2">LamG-like jellyroll fold domain-containing protein</fullName>
    </recommendedName>
</protein>
<dbReference type="InterPro" id="IPR013320">
    <property type="entry name" value="ConA-like_dom_sf"/>
</dbReference>
<dbReference type="Pfam" id="PF13385">
    <property type="entry name" value="Laminin_G_3"/>
    <property type="match status" value="1"/>
</dbReference>
<gene>
    <name evidence="1" type="ORF">MNBD_PLANCTO02-2528</name>
</gene>
<dbReference type="CDD" id="cd00110">
    <property type="entry name" value="LamG"/>
    <property type="match status" value="1"/>
</dbReference>
<dbReference type="InterPro" id="IPR001791">
    <property type="entry name" value="Laminin_G"/>
</dbReference>
<reference evidence="1" key="1">
    <citation type="submission" date="2018-06" db="EMBL/GenBank/DDBJ databases">
        <authorList>
            <person name="Zhirakovskaya E."/>
        </authorList>
    </citation>
    <scope>NUCLEOTIDE SEQUENCE</scope>
</reference>
<dbReference type="SUPFAM" id="SSF49899">
    <property type="entry name" value="Concanavalin A-like lectins/glucanases"/>
    <property type="match status" value="1"/>
</dbReference>
<dbReference type="EMBL" id="UOGL01000004">
    <property type="protein sequence ID" value="VAX35636.1"/>
    <property type="molecule type" value="Genomic_DNA"/>
</dbReference>
<name>A0A3B1CY96_9ZZZZ</name>
<evidence type="ECO:0000313" key="1">
    <source>
        <dbReference type="EMBL" id="VAX35636.1"/>
    </source>
</evidence>
<organism evidence="1">
    <name type="scientific">hydrothermal vent metagenome</name>
    <dbReference type="NCBI Taxonomy" id="652676"/>
    <lineage>
        <taxon>unclassified sequences</taxon>
        <taxon>metagenomes</taxon>
        <taxon>ecological metagenomes</taxon>
    </lineage>
</organism>
<sequence>MLLRFYLIPLLLFMMSFSMPVIAADDSPFQNQTVAFWPLNEGQGQHIRNQNADDFHGAVTKKGFTWKKSVASFPGDKVGGHIRIPDGGKLLAGPAFEISLDVRPTSANSVGPLLGTKSVSESRGGFNLHYWLKGKRLSFNFADGTQVYHFRFKCRLPVNQWSSLIVRYDGTDVVAFVNGKEIGRHSQPGQILKNNPRAPLLIGGYMSSTDCWKGQLRNIRLKHLATAKGSQVVRVKTSPKIDGIMNDAIWKKTGFHPSVSDPKTSYALCADDTHLYIAARCSITRTKRNKNTPLVISLDPEITGHRYFQIELTPGNKVSTALVGYYGRLVQDDFTISKLATATKVQATRWTAEIAIPFASLAVPEKNQPYWRLDLRQMKSVSNRKRQMRIISNLPAPRYSVKQKRRIGSLIYQWKLNDPAPLDLDLKFRPPHNTWFVANNLVVPNWFNIDLPAKSIRDFDAHLILDLPNGIELLHVGTLKADSSVKTKLRKSRFTWKKENKGRPIIHQGKPYTRYRIDVAEIHQRLHTIGPFYLRSSQPNETVQTLYYQTVYPNSKHPVEQLKLISKTFPTPGPPKKLLASLTWMSPEDYMNWPDGLNSYSQLGFNAFSIQKRDRNLLPQGAKTFLDRARQQGMKIVAVDSAFHSLLSQPDAHSILASGRTAHDVCPAYRGHAYQKELQSIALWSAELQADYLVLDVECFQKGSDYGISKSCSRCADYITKTKLSPRMSMISLGTAIQKDVHKSVKKVHQQRRITPPNIGFYHSKPGGFVYQNTLCFDKSYPQFVGHAEPVFYNTQKDSTGSEIRRMRRLIDHGDLIPWFTTGFHVAGGRPIEYPSEWVYDRVLEGYGNGIRGINWFTFKNFEAADFYYYAKAIESIKQVDNLIYDSQPLDNVAINKPYKVTAIKHLKTKSILLLISEYTKGASGKVVVTLPVSIAQGSQLYDLARHKKIKTISGRRMTFTFNPGVKGAHTSLFLIK</sequence>
<dbReference type="AlphaFoldDB" id="A0A3B1CY96"/>
<accession>A0A3B1CY96</accession>
<proteinExistence type="predicted"/>
<evidence type="ECO:0008006" key="2">
    <source>
        <dbReference type="Google" id="ProtNLM"/>
    </source>
</evidence>
<dbReference type="Gene3D" id="2.60.40.1190">
    <property type="match status" value="1"/>
</dbReference>
<dbReference type="SUPFAM" id="SSF49344">
    <property type="entry name" value="CBD9-like"/>
    <property type="match status" value="1"/>
</dbReference>
<dbReference type="Gene3D" id="2.60.120.200">
    <property type="match status" value="1"/>
</dbReference>